<evidence type="ECO:0000259" key="5">
    <source>
        <dbReference type="SMART" id="SM00858"/>
    </source>
</evidence>
<dbReference type="Gene3D" id="2.30.30.760">
    <property type="match status" value="1"/>
</dbReference>
<comment type="function">
    <text evidence="4">Involved in the assembly process of the P-ring formation. It may associate with FlgF on the rod constituting a structure essential for the P-ring assembly or may act as a modulator protein for the P-ring assembly.</text>
</comment>
<dbReference type="NCBIfam" id="TIGR03170">
    <property type="entry name" value="flgA_cterm"/>
    <property type="match status" value="1"/>
</dbReference>
<evidence type="ECO:0000256" key="1">
    <source>
        <dbReference type="ARBA" id="ARBA00004418"/>
    </source>
</evidence>
<keyword evidence="6" id="KW-0966">Cell projection</keyword>
<evidence type="ECO:0000256" key="3">
    <source>
        <dbReference type="ARBA" id="ARBA00022764"/>
    </source>
</evidence>
<dbReference type="SMART" id="SM00858">
    <property type="entry name" value="SAF"/>
    <property type="match status" value="1"/>
</dbReference>
<dbReference type="Proteomes" id="UP001207582">
    <property type="component" value="Unassembled WGS sequence"/>
</dbReference>
<feature type="chain" id="PRO_5044999598" description="Flagella basal body P-ring formation protein FlgA" evidence="4">
    <location>
        <begin position="19"/>
        <end position="141"/>
    </location>
</feature>
<keyword evidence="4" id="KW-1005">Bacterial flagellum biogenesis</keyword>
<gene>
    <name evidence="6" type="primary">flgA</name>
    <name evidence="6" type="ORF">OM960_10530</name>
</gene>
<dbReference type="InterPro" id="IPR017585">
    <property type="entry name" value="SAF_FlgA"/>
</dbReference>
<dbReference type="Pfam" id="PF13144">
    <property type="entry name" value="ChapFlgA"/>
    <property type="match status" value="1"/>
</dbReference>
<comment type="caution">
    <text evidence="6">The sequence shown here is derived from an EMBL/GenBank/DDBJ whole genome shotgun (WGS) entry which is preliminary data.</text>
</comment>
<dbReference type="InterPro" id="IPR013974">
    <property type="entry name" value="SAF"/>
</dbReference>
<organism evidence="6 7">
    <name type="scientific">Defluviimonas salinarum</name>
    <dbReference type="NCBI Taxonomy" id="2992147"/>
    <lineage>
        <taxon>Bacteria</taxon>
        <taxon>Pseudomonadati</taxon>
        <taxon>Pseudomonadota</taxon>
        <taxon>Alphaproteobacteria</taxon>
        <taxon>Rhodobacterales</taxon>
        <taxon>Paracoccaceae</taxon>
        <taxon>Albidovulum</taxon>
    </lineage>
</organism>
<dbReference type="PANTHER" id="PTHR36307">
    <property type="entry name" value="FLAGELLA BASAL BODY P-RING FORMATION PROTEIN FLGA"/>
    <property type="match status" value="1"/>
</dbReference>
<dbReference type="EMBL" id="JAPDOG010000008">
    <property type="protein sequence ID" value="MCW3782031.1"/>
    <property type="molecule type" value="Genomic_DNA"/>
</dbReference>
<dbReference type="CDD" id="cd11614">
    <property type="entry name" value="SAF_CpaB_FlgA_like"/>
    <property type="match status" value="1"/>
</dbReference>
<comment type="similarity">
    <text evidence="4">Belongs to the FlgA family.</text>
</comment>
<evidence type="ECO:0000256" key="4">
    <source>
        <dbReference type="RuleBase" id="RU362063"/>
    </source>
</evidence>
<keyword evidence="6" id="KW-0282">Flagellum</keyword>
<feature type="domain" description="SAF" evidence="5">
    <location>
        <begin position="18"/>
        <end position="76"/>
    </location>
</feature>
<evidence type="ECO:0000313" key="7">
    <source>
        <dbReference type="Proteomes" id="UP001207582"/>
    </source>
</evidence>
<sequence>MRIWIVLFLGIAAIPASAETLVAARTLRAQTIVTPDDVLTQSGTVPGVLTDATEAIGLETRVSIYEGRPIRPADLGPPAIVDRNQIVALSYVAGALTITAEGRALARGGVGDRIRVMNVASRTTVSGVVAADGSVRVMAER</sequence>
<accession>A0ABT3J2X6</accession>
<reference evidence="6 7" key="1">
    <citation type="submission" date="2022-10" db="EMBL/GenBank/DDBJ databases">
        <title>Defluviimonas sp. CAU 1641 isolated from mud.</title>
        <authorList>
            <person name="Kim W."/>
        </authorList>
    </citation>
    <scope>NUCLEOTIDE SEQUENCE [LARGE SCALE GENOMIC DNA]</scope>
    <source>
        <strain evidence="6 7">CAU 1641</strain>
    </source>
</reference>
<keyword evidence="3 4" id="KW-0574">Periplasm</keyword>
<keyword evidence="7" id="KW-1185">Reference proteome</keyword>
<dbReference type="RefSeq" id="WP_264771928.1">
    <property type="nucleotide sequence ID" value="NZ_JAPDOG010000008.1"/>
</dbReference>
<evidence type="ECO:0000256" key="2">
    <source>
        <dbReference type="ARBA" id="ARBA00022729"/>
    </source>
</evidence>
<proteinExistence type="inferred from homology"/>
<dbReference type="PANTHER" id="PTHR36307:SF1">
    <property type="entry name" value="FLAGELLA BASAL BODY P-RING FORMATION PROTEIN FLGA"/>
    <property type="match status" value="1"/>
</dbReference>
<dbReference type="Gene3D" id="3.90.1210.10">
    <property type="entry name" value="Antifreeze-like/N-acetylneuraminic acid synthase C-terminal domain"/>
    <property type="match status" value="1"/>
</dbReference>
<keyword evidence="6" id="KW-0969">Cilium</keyword>
<evidence type="ECO:0000313" key="6">
    <source>
        <dbReference type="EMBL" id="MCW3782031.1"/>
    </source>
</evidence>
<keyword evidence="2 4" id="KW-0732">Signal</keyword>
<protein>
    <recommendedName>
        <fullName evidence="4">Flagella basal body P-ring formation protein FlgA</fullName>
    </recommendedName>
</protein>
<dbReference type="InterPro" id="IPR039246">
    <property type="entry name" value="Flagellar_FlgA"/>
</dbReference>
<comment type="subcellular location">
    <subcellularLocation>
        <location evidence="1 4">Periplasm</location>
    </subcellularLocation>
</comment>
<name>A0ABT3J2X6_9RHOB</name>
<feature type="signal peptide" evidence="4">
    <location>
        <begin position="1"/>
        <end position="18"/>
    </location>
</feature>